<dbReference type="RefSeq" id="WP_217777985.1">
    <property type="nucleotide sequence ID" value="NZ_JAHRWL010000001.1"/>
</dbReference>
<reference evidence="2" key="1">
    <citation type="submission" date="2021-06" db="EMBL/GenBank/DDBJ databases">
        <title>Thalassococcus sp. CAU 1522 isolated from sea sand, Republic of Korea.</title>
        <authorList>
            <person name="Kim W."/>
        </authorList>
    </citation>
    <scope>NUCLEOTIDE SEQUENCE</scope>
    <source>
        <strain evidence="2">CAU 1522</strain>
    </source>
</reference>
<evidence type="ECO:0000259" key="1">
    <source>
        <dbReference type="Pfam" id="PF13649"/>
    </source>
</evidence>
<dbReference type="PANTHER" id="PTHR42912">
    <property type="entry name" value="METHYLTRANSFERASE"/>
    <property type="match status" value="1"/>
</dbReference>
<sequence length="207" mass="21710">MTRKPDLDSAYALDGPEDNRRLYAEWAETYDSDFAEAMAYRLPQAVAEGFVRTGGRGPVIDLGAGTGLCGAALAGLGIGPVDGTDLSPEMLARAGRRGCYARLFPGDLLDRLPVADGAYAGAVSSGTFTHGHVGPEALDEVLRVVRPGGWVVLSVNAAHWRARGFADAFAALADRIAGLGLPEVPIYDAGTGTHARDRAILATFRKA</sequence>
<accession>A0ABS6N876</accession>
<dbReference type="GO" id="GO:0032259">
    <property type="term" value="P:methylation"/>
    <property type="evidence" value="ECO:0007669"/>
    <property type="project" value="UniProtKB-KW"/>
</dbReference>
<keyword evidence="2" id="KW-0808">Transferase</keyword>
<organism evidence="2 3">
    <name type="scientific">Thalassococcus arenae</name>
    <dbReference type="NCBI Taxonomy" id="2851652"/>
    <lineage>
        <taxon>Bacteria</taxon>
        <taxon>Pseudomonadati</taxon>
        <taxon>Pseudomonadota</taxon>
        <taxon>Alphaproteobacteria</taxon>
        <taxon>Rhodobacterales</taxon>
        <taxon>Roseobacteraceae</taxon>
        <taxon>Thalassococcus</taxon>
    </lineage>
</organism>
<protein>
    <submittedName>
        <fullName evidence="2">Class I SAM-dependent methyltransferase</fullName>
    </submittedName>
</protein>
<keyword evidence="3" id="KW-1185">Reference proteome</keyword>
<evidence type="ECO:0000313" key="3">
    <source>
        <dbReference type="Proteomes" id="UP001166293"/>
    </source>
</evidence>
<evidence type="ECO:0000313" key="2">
    <source>
        <dbReference type="EMBL" id="MBV2360209.1"/>
    </source>
</evidence>
<keyword evidence="2" id="KW-0489">Methyltransferase</keyword>
<name>A0ABS6N876_9RHOB</name>
<comment type="caution">
    <text evidence="2">The sequence shown here is derived from an EMBL/GenBank/DDBJ whole genome shotgun (WGS) entry which is preliminary data.</text>
</comment>
<dbReference type="Proteomes" id="UP001166293">
    <property type="component" value="Unassembled WGS sequence"/>
</dbReference>
<dbReference type="CDD" id="cd02440">
    <property type="entry name" value="AdoMet_MTases"/>
    <property type="match status" value="1"/>
</dbReference>
<dbReference type="InterPro" id="IPR050508">
    <property type="entry name" value="Methyltransf_Superfamily"/>
</dbReference>
<dbReference type="InterPro" id="IPR041698">
    <property type="entry name" value="Methyltransf_25"/>
</dbReference>
<feature type="domain" description="Methyltransferase" evidence="1">
    <location>
        <begin position="59"/>
        <end position="149"/>
    </location>
</feature>
<gene>
    <name evidence="2" type="ORF">KUH32_10520</name>
</gene>
<dbReference type="PANTHER" id="PTHR42912:SF93">
    <property type="entry name" value="N6-ADENOSINE-METHYLTRANSFERASE TMT1A"/>
    <property type="match status" value="1"/>
</dbReference>
<dbReference type="GO" id="GO:0008168">
    <property type="term" value="F:methyltransferase activity"/>
    <property type="evidence" value="ECO:0007669"/>
    <property type="project" value="UniProtKB-KW"/>
</dbReference>
<dbReference type="Pfam" id="PF13649">
    <property type="entry name" value="Methyltransf_25"/>
    <property type="match status" value="1"/>
</dbReference>
<proteinExistence type="predicted"/>
<dbReference type="EMBL" id="JAHRWL010000001">
    <property type="protein sequence ID" value="MBV2360209.1"/>
    <property type="molecule type" value="Genomic_DNA"/>
</dbReference>